<dbReference type="PROSITE" id="PS50883">
    <property type="entry name" value="EAL"/>
    <property type="match status" value="1"/>
</dbReference>
<name>A0A1E3GMY9_9GAMM</name>
<comment type="caution">
    <text evidence="2">The sequence shown here is derived from an EMBL/GenBank/DDBJ whole genome shotgun (WGS) entry which is preliminary data.</text>
</comment>
<dbReference type="CDD" id="cd01948">
    <property type="entry name" value="EAL"/>
    <property type="match status" value="1"/>
</dbReference>
<dbReference type="SUPFAM" id="SSF141868">
    <property type="entry name" value="EAL domain-like"/>
    <property type="match status" value="1"/>
</dbReference>
<dbReference type="EC" id="3.1.4.52" evidence="2"/>
<protein>
    <submittedName>
        <fullName evidence="2">Cyclic di-GMP phosphodiesterase YfgF</fullName>
        <ecNumber evidence="2">3.1.4.52</ecNumber>
    </submittedName>
</protein>
<dbReference type="Gene3D" id="3.20.20.450">
    <property type="entry name" value="EAL domain"/>
    <property type="match status" value="1"/>
</dbReference>
<accession>A0A1E3GMY9</accession>
<keyword evidence="3" id="KW-1185">Reference proteome</keyword>
<dbReference type="EMBL" id="MCRI01000074">
    <property type="protein sequence ID" value="ODN65423.1"/>
    <property type="molecule type" value="Genomic_DNA"/>
</dbReference>
<evidence type="ECO:0000313" key="2">
    <source>
        <dbReference type="EMBL" id="ODN65423.1"/>
    </source>
</evidence>
<dbReference type="SMART" id="SM00052">
    <property type="entry name" value="EAL"/>
    <property type="match status" value="1"/>
</dbReference>
<organism evidence="2 3">
    <name type="scientific">Methylophaga muralis</name>
    <dbReference type="NCBI Taxonomy" id="291169"/>
    <lineage>
        <taxon>Bacteria</taxon>
        <taxon>Pseudomonadati</taxon>
        <taxon>Pseudomonadota</taxon>
        <taxon>Gammaproteobacteria</taxon>
        <taxon>Thiotrichales</taxon>
        <taxon>Piscirickettsiaceae</taxon>
        <taxon>Methylophaga</taxon>
    </lineage>
</organism>
<dbReference type="PANTHER" id="PTHR33121:SF79">
    <property type="entry name" value="CYCLIC DI-GMP PHOSPHODIESTERASE PDED-RELATED"/>
    <property type="match status" value="1"/>
</dbReference>
<reference evidence="2 3" key="1">
    <citation type="submission" date="2016-07" db="EMBL/GenBank/DDBJ databases">
        <title>Draft Genome Sequence of Methylophaga muralis Bur 1.</title>
        <authorList>
            <person name="Vasilenko O.V."/>
            <person name="Doronina N.V."/>
            <person name="Shmareva M.N."/>
            <person name="Tarlachkov S.V."/>
            <person name="Mustakhimov I."/>
            <person name="Trotsenko Y.A."/>
        </authorList>
    </citation>
    <scope>NUCLEOTIDE SEQUENCE [LARGE SCALE GENOMIC DNA]</scope>
    <source>
        <strain evidence="2 3">Bur 1</strain>
    </source>
</reference>
<evidence type="ECO:0000259" key="1">
    <source>
        <dbReference type="PROSITE" id="PS50883"/>
    </source>
</evidence>
<gene>
    <name evidence="2" type="primary">yfgF_2</name>
    <name evidence="2" type="ORF">A9E74_02781</name>
</gene>
<evidence type="ECO:0000313" key="3">
    <source>
        <dbReference type="Proteomes" id="UP000094379"/>
    </source>
</evidence>
<keyword evidence="2" id="KW-0378">Hydrolase</keyword>
<dbReference type="InterPro" id="IPR050706">
    <property type="entry name" value="Cyclic-di-GMP_PDE-like"/>
</dbReference>
<dbReference type="Pfam" id="PF00563">
    <property type="entry name" value="EAL"/>
    <property type="match status" value="1"/>
</dbReference>
<dbReference type="InterPro" id="IPR035919">
    <property type="entry name" value="EAL_sf"/>
</dbReference>
<feature type="domain" description="EAL" evidence="1">
    <location>
        <begin position="1"/>
        <end position="146"/>
    </location>
</feature>
<dbReference type="AlphaFoldDB" id="A0A1E3GMY9"/>
<sequence>MTKYINEYGITADEIELEITESSEIPDTNLTDIILQQLVDTGVNLAMDDFGMGYSSLLYMRRFPVDAIKIDGSITRDVLLNDTNADIIRTICSLGQAQKVHVVAEYVETKEQLEALSEMGCDIFQGYFYSPPIAESDCLNYFKLHNGLVQGKLSI</sequence>
<proteinExistence type="predicted"/>
<dbReference type="STRING" id="291169.A9E74_02781"/>
<dbReference type="GO" id="GO:0071111">
    <property type="term" value="F:cyclic-guanylate-specific phosphodiesterase activity"/>
    <property type="evidence" value="ECO:0007669"/>
    <property type="project" value="UniProtKB-EC"/>
</dbReference>
<dbReference type="Proteomes" id="UP000094379">
    <property type="component" value="Unassembled WGS sequence"/>
</dbReference>
<dbReference type="PATRIC" id="fig|291169.3.peg.2818"/>
<dbReference type="PANTHER" id="PTHR33121">
    <property type="entry name" value="CYCLIC DI-GMP PHOSPHODIESTERASE PDEF"/>
    <property type="match status" value="1"/>
</dbReference>
<dbReference type="InterPro" id="IPR001633">
    <property type="entry name" value="EAL_dom"/>
</dbReference>